<proteinExistence type="predicted"/>
<sequence>MVTARFCPDISTIPASLWRALFSSGPDNASPYPFARYEFLLALEQSGSVSAQQGWQPQHLLLEQQGAPIAVAPCYLKSHSYGEYVFDWAWADAYAEHGLDYYPKLLIAIPFTPVTGPRLGIAEGQDPTQMIPLLTQALQQRCDQLGGSGYQLLFAQPELHQQLEQLGWLHRDEIQYHWFNRGYGDFDAFLATLAARKRKNILKERQSLESVTIRRLPGEAITPRLWAAFFAGYQRTYLKRSGHEGYLNATFFHQIGQSMPEQLMLVVAERGDEILASALFFYDQSCLYGRYWSELTHLPNLHFELCYYQGIQFCIERGLARFDPGAQGEHKISRGFEPVRVHGSCDLRHAAFRAAIADYCQRERILQAERLAALRQRLPFRHP</sequence>
<accession>A0ABP9RZ36</accession>
<dbReference type="Pfam" id="PF04339">
    <property type="entry name" value="FemAB_like"/>
    <property type="match status" value="1"/>
</dbReference>
<dbReference type="EMBL" id="BAABLF010000006">
    <property type="protein sequence ID" value="GAA5189279.1"/>
    <property type="molecule type" value="Genomic_DNA"/>
</dbReference>
<keyword evidence="2" id="KW-1185">Reference proteome</keyword>
<evidence type="ECO:0000313" key="2">
    <source>
        <dbReference type="Proteomes" id="UP001501600"/>
    </source>
</evidence>
<evidence type="ECO:0000313" key="1">
    <source>
        <dbReference type="EMBL" id="GAA5189279.1"/>
    </source>
</evidence>
<gene>
    <name evidence="1" type="ORF">GCM10025772_11310</name>
</gene>
<dbReference type="InterPro" id="IPR007434">
    <property type="entry name" value="FemAB-like"/>
</dbReference>
<dbReference type="Gene3D" id="3.40.630.30">
    <property type="match status" value="1"/>
</dbReference>
<dbReference type="SUPFAM" id="SSF55729">
    <property type="entry name" value="Acyl-CoA N-acyltransferases (Nat)"/>
    <property type="match status" value="1"/>
</dbReference>
<comment type="caution">
    <text evidence="1">The sequence shown here is derived from an EMBL/GenBank/DDBJ whole genome shotgun (WGS) entry which is preliminary data.</text>
</comment>
<reference evidence="2" key="1">
    <citation type="journal article" date="2019" name="Int. J. Syst. Evol. Microbiol.">
        <title>The Global Catalogue of Microorganisms (GCM) 10K type strain sequencing project: providing services to taxonomists for standard genome sequencing and annotation.</title>
        <authorList>
            <consortium name="The Broad Institute Genomics Platform"/>
            <consortium name="The Broad Institute Genome Sequencing Center for Infectious Disease"/>
            <person name="Wu L."/>
            <person name="Ma J."/>
        </authorList>
    </citation>
    <scope>NUCLEOTIDE SEQUENCE [LARGE SCALE GENOMIC DNA]</scope>
    <source>
        <strain evidence="2">JCM 18720</strain>
    </source>
</reference>
<dbReference type="PANTHER" id="PTHR47017:SF1">
    <property type="entry name" value="ACYL-COA"/>
    <property type="match status" value="1"/>
</dbReference>
<dbReference type="Proteomes" id="UP001501600">
    <property type="component" value="Unassembled WGS sequence"/>
</dbReference>
<name>A0ABP9RZ36_9GAMM</name>
<dbReference type="PANTHER" id="PTHR47017">
    <property type="entry name" value="ACYL-COA"/>
    <property type="match status" value="1"/>
</dbReference>
<dbReference type="InterPro" id="IPR016181">
    <property type="entry name" value="Acyl_CoA_acyltransferase"/>
</dbReference>
<organism evidence="1 2">
    <name type="scientific">Ferrimonas gelatinilytica</name>
    <dbReference type="NCBI Taxonomy" id="1255257"/>
    <lineage>
        <taxon>Bacteria</taxon>
        <taxon>Pseudomonadati</taxon>
        <taxon>Pseudomonadota</taxon>
        <taxon>Gammaproteobacteria</taxon>
        <taxon>Alteromonadales</taxon>
        <taxon>Ferrimonadaceae</taxon>
        <taxon>Ferrimonas</taxon>
    </lineage>
</organism>
<protein>
    <submittedName>
        <fullName evidence="1">GNAT family N-acetyltransferase</fullName>
    </submittedName>
</protein>